<dbReference type="Gene3D" id="3.30.70.1070">
    <property type="entry name" value="Sporulation related repeat"/>
    <property type="match status" value="1"/>
</dbReference>
<keyword evidence="2" id="KW-0732">Signal</keyword>
<evidence type="ECO:0000256" key="1">
    <source>
        <dbReference type="ARBA" id="ARBA00007164"/>
    </source>
</evidence>
<dbReference type="Pfam" id="PF05036">
    <property type="entry name" value="SPOR"/>
    <property type="match status" value="1"/>
</dbReference>
<dbReference type="InterPro" id="IPR012338">
    <property type="entry name" value="Beta-lactam/transpept-like"/>
</dbReference>
<dbReference type="SUPFAM" id="SSF56601">
    <property type="entry name" value="beta-lactamase/transpeptidase-like"/>
    <property type="match status" value="1"/>
</dbReference>
<keyword evidence="9" id="KW-0645">Protease</keyword>
<comment type="similarity">
    <text evidence="1 7">Belongs to the peptidase S11 family.</text>
</comment>
<evidence type="ECO:0000256" key="7">
    <source>
        <dbReference type="RuleBase" id="RU004016"/>
    </source>
</evidence>
<dbReference type="InterPro" id="IPR036680">
    <property type="entry name" value="SPOR-like_sf"/>
</dbReference>
<dbReference type="PANTHER" id="PTHR21581">
    <property type="entry name" value="D-ALANYL-D-ALANINE CARBOXYPEPTIDASE"/>
    <property type="match status" value="1"/>
</dbReference>
<keyword evidence="3" id="KW-0378">Hydrolase</keyword>
<protein>
    <submittedName>
        <fullName evidence="9">D-alanyl-D-alanine carboxypeptidase</fullName>
    </submittedName>
</protein>
<evidence type="ECO:0000256" key="2">
    <source>
        <dbReference type="ARBA" id="ARBA00022729"/>
    </source>
</evidence>
<sequence length="445" mass="48327">MIAEILSRWRGVARRGLFLAMAGVISTGLTPVHSHANVKYAGIVIDAKTGRTLYADQADAPRFPASLTKMMTLYLTFDALQRGQISKRTRMPVSHNAAAEVATKLGLRAGQRITVEQAILGLVTRSANDAATVLGEFLEGSEAAFAAKMTSTARSLGMKSTTFKNAHGLPNSRQRTTARDMARLGMALRDHFPEYYDYFRTRSFTYNGRTYRNHNRLLGKVKGVDGIKTGFIRASGFNLVTSLESEGRSIVAVVMGGRSGRSRNAHMMNLIDRFLQKASTGPDQFEISKPGSDLLVAGRLKTLGDAPVPEPRPNRVLAANSDKPLVGATRVELTSSGPASANEGKKPGIDRLSTGSVESQWIIQVASMPSARQAREILARIRSGAAELIGRKAAFVQPFEIDGTVYHRARFSGFESKEEARNACAALRDAHIDCYAVRPSIEAQT</sequence>
<dbReference type="SUPFAM" id="SSF110997">
    <property type="entry name" value="Sporulation related repeat"/>
    <property type="match status" value="1"/>
</dbReference>
<dbReference type="RefSeq" id="WP_136559415.1">
    <property type="nucleotide sequence ID" value="NZ_STGT01000004.1"/>
</dbReference>
<dbReference type="PANTHER" id="PTHR21581:SF6">
    <property type="entry name" value="TRAFFICKING PROTEIN PARTICLE COMPLEX SUBUNIT 12"/>
    <property type="match status" value="1"/>
</dbReference>
<dbReference type="InterPro" id="IPR018044">
    <property type="entry name" value="Peptidase_S11"/>
</dbReference>
<dbReference type="GO" id="GO:0004180">
    <property type="term" value="F:carboxypeptidase activity"/>
    <property type="evidence" value="ECO:0007669"/>
    <property type="project" value="UniProtKB-KW"/>
</dbReference>
<evidence type="ECO:0000256" key="4">
    <source>
        <dbReference type="ARBA" id="ARBA00022960"/>
    </source>
</evidence>
<keyword evidence="10" id="KW-1185">Reference proteome</keyword>
<proteinExistence type="inferred from homology"/>
<keyword evidence="5" id="KW-0573">Peptidoglycan synthesis</keyword>
<evidence type="ECO:0000313" key="9">
    <source>
        <dbReference type="EMBL" id="THV12625.1"/>
    </source>
</evidence>
<name>A0ABY2QRY7_9HYPH</name>
<evidence type="ECO:0000256" key="6">
    <source>
        <dbReference type="ARBA" id="ARBA00023316"/>
    </source>
</evidence>
<evidence type="ECO:0000259" key="8">
    <source>
        <dbReference type="PROSITE" id="PS51724"/>
    </source>
</evidence>
<dbReference type="Gene3D" id="3.40.710.10">
    <property type="entry name" value="DD-peptidase/beta-lactamase superfamily"/>
    <property type="match status" value="1"/>
</dbReference>
<gene>
    <name evidence="9" type="ORF">E9677_17995</name>
</gene>
<dbReference type="EMBL" id="STGT01000004">
    <property type="protein sequence ID" value="THV12625.1"/>
    <property type="molecule type" value="Genomic_DNA"/>
</dbReference>
<reference evidence="9 10" key="1">
    <citation type="submission" date="2019-04" db="EMBL/GenBank/DDBJ databases">
        <title>Genome sequence of strain 7209-2.</title>
        <authorList>
            <person name="Gao J."/>
            <person name="Sun J."/>
        </authorList>
    </citation>
    <scope>NUCLEOTIDE SEQUENCE [LARGE SCALE GENOMIC DNA]</scope>
    <source>
        <strain evidence="9 10">7209-2</strain>
    </source>
</reference>
<feature type="domain" description="SPOR" evidence="8">
    <location>
        <begin position="355"/>
        <end position="443"/>
    </location>
</feature>
<dbReference type="Pfam" id="PF00768">
    <property type="entry name" value="Peptidase_S11"/>
    <property type="match status" value="1"/>
</dbReference>
<keyword evidence="9" id="KW-0121">Carboxypeptidase</keyword>
<dbReference type="InterPro" id="IPR001967">
    <property type="entry name" value="Peptidase_S11_N"/>
</dbReference>
<dbReference type="PRINTS" id="PR00725">
    <property type="entry name" value="DADACBPTASE1"/>
</dbReference>
<keyword evidence="4" id="KW-0133">Cell shape</keyword>
<organism evidence="9 10">
    <name type="scientific">Rhizobium rhizophilum</name>
    <dbReference type="NCBI Taxonomy" id="1850373"/>
    <lineage>
        <taxon>Bacteria</taxon>
        <taxon>Pseudomonadati</taxon>
        <taxon>Pseudomonadota</taxon>
        <taxon>Alphaproteobacteria</taxon>
        <taxon>Hyphomicrobiales</taxon>
        <taxon>Rhizobiaceae</taxon>
        <taxon>Rhizobium/Agrobacterium group</taxon>
        <taxon>Rhizobium</taxon>
    </lineage>
</organism>
<accession>A0ABY2QRY7</accession>
<dbReference type="InterPro" id="IPR007730">
    <property type="entry name" value="SPOR-like_dom"/>
</dbReference>
<dbReference type="PROSITE" id="PS51724">
    <property type="entry name" value="SPOR"/>
    <property type="match status" value="1"/>
</dbReference>
<evidence type="ECO:0000313" key="10">
    <source>
        <dbReference type="Proteomes" id="UP000309667"/>
    </source>
</evidence>
<keyword evidence="6" id="KW-0961">Cell wall biogenesis/degradation</keyword>
<evidence type="ECO:0000256" key="3">
    <source>
        <dbReference type="ARBA" id="ARBA00022801"/>
    </source>
</evidence>
<comment type="caution">
    <text evidence="9">The sequence shown here is derived from an EMBL/GenBank/DDBJ whole genome shotgun (WGS) entry which is preliminary data.</text>
</comment>
<dbReference type="Proteomes" id="UP000309667">
    <property type="component" value="Unassembled WGS sequence"/>
</dbReference>
<evidence type="ECO:0000256" key="5">
    <source>
        <dbReference type="ARBA" id="ARBA00022984"/>
    </source>
</evidence>